<feature type="region of interest" description="Disordered" evidence="1">
    <location>
        <begin position="1"/>
        <end position="59"/>
    </location>
</feature>
<protein>
    <submittedName>
        <fullName evidence="2">Uncharacterized protein</fullName>
    </submittedName>
</protein>
<proteinExistence type="predicted"/>
<reference evidence="3" key="1">
    <citation type="submission" date="2017-04" db="EMBL/GenBank/DDBJ databases">
        <authorList>
            <person name="Varghese N."/>
            <person name="Submissions S."/>
        </authorList>
    </citation>
    <scope>NUCLEOTIDE SEQUENCE [LARGE SCALE GENOMIC DNA]</scope>
    <source>
        <strain evidence="3">RKEM611</strain>
    </source>
</reference>
<dbReference type="EMBL" id="FWZT01000012">
    <property type="protein sequence ID" value="SMF40708.1"/>
    <property type="molecule type" value="Genomic_DNA"/>
</dbReference>
<feature type="compositionally biased region" description="Basic and acidic residues" evidence="1">
    <location>
        <begin position="9"/>
        <end position="27"/>
    </location>
</feature>
<name>A0A1Y6C7J8_9BACT</name>
<organism evidence="2 3">
    <name type="scientific">Pseudobacteriovorax antillogorgiicola</name>
    <dbReference type="NCBI Taxonomy" id="1513793"/>
    <lineage>
        <taxon>Bacteria</taxon>
        <taxon>Pseudomonadati</taxon>
        <taxon>Bdellovibrionota</taxon>
        <taxon>Oligoflexia</taxon>
        <taxon>Oligoflexales</taxon>
        <taxon>Pseudobacteriovoracaceae</taxon>
        <taxon>Pseudobacteriovorax</taxon>
    </lineage>
</organism>
<gene>
    <name evidence="2" type="ORF">SAMN06296036_112102</name>
</gene>
<dbReference type="AlphaFoldDB" id="A0A1Y6C7J8"/>
<evidence type="ECO:0000313" key="3">
    <source>
        <dbReference type="Proteomes" id="UP000192907"/>
    </source>
</evidence>
<accession>A0A1Y6C7J8</accession>
<sequence length="135" mass="15848">MNQRNQQQRNKDRPSKEKSSNSKERSSRNRRRRRPNRGRSRDPQSAPKADPAPKPVKHIPKRYGVVFYDSFNAAKEDRENLLEKAREVDQLNIVVRAEGPMDDPELLQYGKLYAGAAWALIHDRRVEEGWYNEPH</sequence>
<evidence type="ECO:0000313" key="2">
    <source>
        <dbReference type="EMBL" id="SMF40708.1"/>
    </source>
</evidence>
<feature type="compositionally biased region" description="Basic residues" evidence="1">
    <location>
        <begin position="28"/>
        <end position="38"/>
    </location>
</feature>
<dbReference type="RefSeq" id="WP_132320483.1">
    <property type="nucleotide sequence ID" value="NZ_FWZT01000012.1"/>
</dbReference>
<dbReference type="Proteomes" id="UP000192907">
    <property type="component" value="Unassembled WGS sequence"/>
</dbReference>
<dbReference type="OrthoDB" id="9968147at2"/>
<evidence type="ECO:0000256" key="1">
    <source>
        <dbReference type="SAM" id="MobiDB-lite"/>
    </source>
</evidence>
<keyword evidence="3" id="KW-1185">Reference proteome</keyword>